<evidence type="ECO:0000313" key="1">
    <source>
        <dbReference type="EMBL" id="RJE22634.1"/>
    </source>
</evidence>
<organism evidence="1 2">
    <name type="scientific">Aspergillus sclerotialis</name>
    <dbReference type="NCBI Taxonomy" id="2070753"/>
    <lineage>
        <taxon>Eukaryota</taxon>
        <taxon>Fungi</taxon>
        <taxon>Dikarya</taxon>
        <taxon>Ascomycota</taxon>
        <taxon>Pezizomycotina</taxon>
        <taxon>Eurotiomycetes</taxon>
        <taxon>Eurotiomycetidae</taxon>
        <taxon>Eurotiales</taxon>
        <taxon>Aspergillaceae</taxon>
        <taxon>Aspergillus</taxon>
        <taxon>Aspergillus subgen. Polypaecilum</taxon>
    </lineage>
</organism>
<sequence>MAPVWVDYQSFDSAAAFVDAMASECLAEWDPSAQLNSEIMGVPSNVLAASVRFGWSDFYIRVRVGRDQDWERVIKELVQSWENKNRDTDRLKLK</sequence>
<accession>A0A3A2ZTK9</accession>
<keyword evidence="2" id="KW-1185">Reference proteome</keyword>
<comment type="caution">
    <text evidence="1">The sequence shown here is derived from an EMBL/GenBank/DDBJ whole genome shotgun (WGS) entry which is preliminary data.</text>
</comment>
<dbReference type="Proteomes" id="UP000266188">
    <property type="component" value="Unassembled WGS sequence"/>
</dbReference>
<dbReference type="OrthoDB" id="5425806at2759"/>
<gene>
    <name evidence="1" type="ORF">PHISCL_05017</name>
</gene>
<dbReference type="EMBL" id="MVGC01000158">
    <property type="protein sequence ID" value="RJE22634.1"/>
    <property type="molecule type" value="Genomic_DNA"/>
</dbReference>
<name>A0A3A2ZTK9_9EURO</name>
<dbReference type="AlphaFoldDB" id="A0A3A2ZTK9"/>
<proteinExistence type="predicted"/>
<protein>
    <submittedName>
        <fullName evidence="1">Uncharacterized protein</fullName>
    </submittedName>
</protein>
<reference evidence="2" key="1">
    <citation type="submission" date="2017-02" db="EMBL/GenBank/DDBJ databases">
        <authorList>
            <person name="Tafer H."/>
            <person name="Lopandic K."/>
        </authorList>
    </citation>
    <scope>NUCLEOTIDE SEQUENCE [LARGE SCALE GENOMIC DNA]</scope>
    <source>
        <strain evidence="2">CBS 366.77</strain>
    </source>
</reference>
<dbReference type="STRING" id="2070753.A0A3A2ZTK9"/>
<evidence type="ECO:0000313" key="2">
    <source>
        <dbReference type="Proteomes" id="UP000266188"/>
    </source>
</evidence>